<evidence type="ECO:0008006" key="4">
    <source>
        <dbReference type="Google" id="ProtNLM"/>
    </source>
</evidence>
<proteinExistence type="predicted"/>
<evidence type="ECO:0000313" key="2">
    <source>
        <dbReference type="EMBL" id="ALA68078.1"/>
    </source>
</evidence>
<evidence type="ECO:0000256" key="1">
    <source>
        <dbReference type="SAM" id="Phobius"/>
    </source>
</evidence>
<feature type="transmembrane region" description="Helical" evidence="1">
    <location>
        <begin position="6"/>
        <end position="25"/>
    </location>
</feature>
<dbReference type="KEGG" id="clw:CLAC_10800"/>
<protein>
    <recommendedName>
        <fullName evidence="4">DUF4247 domain-containing protein</fullName>
    </recommendedName>
</protein>
<keyword evidence="1" id="KW-0812">Transmembrane</keyword>
<reference evidence="2 3" key="1">
    <citation type="submission" date="2013-10" db="EMBL/GenBank/DDBJ databases">
        <title>Complete genome sequence of Corynebacterium lactis DSM 45799(T), isolated from raw cow milk.</title>
        <authorList>
            <person name="Ruckert C."/>
            <person name="Albersmeier A."/>
            <person name="Lipski A."/>
            <person name="Kalinowski J."/>
        </authorList>
    </citation>
    <scope>NUCLEOTIDE SEQUENCE [LARGE SCALE GENOMIC DNA]</scope>
    <source>
        <strain evidence="2 3">RW2-5</strain>
    </source>
</reference>
<keyword evidence="1" id="KW-1133">Transmembrane helix</keyword>
<evidence type="ECO:0000313" key="3">
    <source>
        <dbReference type="Proteomes" id="UP000058446"/>
    </source>
</evidence>
<dbReference type="PATRIC" id="fig|1408189.4.peg.2173"/>
<dbReference type="OrthoDB" id="4428037at2"/>
<dbReference type="AlphaFoldDB" id="A0A0K2H2A4"/>
<dbReference type="RefSeq" id="WP_053412886.1">
    <property type="nucleotide sequence ID" value="NZ_CP006841.1"/>
</dbReference>
<dbReference type="Pfam" id="PF14042">
    <property type="entry name" value="DUF4247"/>
    <property type="match status" value="1"/>
</dbReference>
<dbReference type="STRING" id="1408189.CLAC_10800"/>
<keyword evidence="3" id="KW-1185">Reference proteome</keyword>
<accession>A0A0K2H2A4</accession>
<gene>
    <name evidence="2" type="ORF">CLAC_10800</name>
</gene>
<dbReference type="EMBL" id="CP006841">
    <property type="protein sequence ID" value="ALA68078.1"/>
    <property type="molecule type" value="Genomic_DNA"/>
</dbReference>
<name>A0A0K2H2A4_9CORY</name>
<keyword evidence="1" id="KW-0472">Membrane</keyword>
<dbReference type="Proteomes" id="UP000058446">
    <property type="component" value="Chromosome"/>
</dbReference>
<dbReference type="InterPro" id="IPR025341">
    <property type="entry name" value="DUF4247"/>
</dbReference>
<sequence length="154" mass="16146">MGRENIGYALIVVGVAVSLIGYFVGGKSAEERISERYQSAPGAASAMQTSNGIDRRWTCGDRDPIEVGRELRDEIRPQAYSENGGAAYLRTKNYLFIVSRQAPEAGSKDTCLITRESLGGRYSGGHFIYLGPGFGPSAPSGGSGGSAGSFGGAK</sequence>
<organism evidence="2 3">
    <name type="scientific">Corynebacterium lactis RW2-5</name>
    <dbReference type="NCBI Taxonomy" id="1408189"/>
    <lineage>
        <taxon>Bacteria</taxon>
        <taxon>Bacillati</taxon>
        <taxon>Actinomycetota</taxon>
        <taxon>Actinomycetes</taxon>
        <taxon>Mycobacteriales</taxon>
        <taxon>Corynebacteriaceae</taxon>
        <taxon>Corynebacterium</taxon>
    </lineage>
</organism>